<dbReference type="InterPro" id="IPR001433">
    <property type="entry name" value="OxRdtase_FAD/NAD-bd"/>
</dbReference>
<keyword evidence="3" id="KW-1185">Reference proteome</keyword>
<dbReference type="PROSITE" id="PS51384">
    <property type="entry name" value="FAD_FR"/>
    <property type="match status" value="1"/>
</dbReference>
<accession>A0A9P6JME4</accession>
<organism evidence="2 3">
    <name type="scientific">Crepidotus variabilis</name>
    <dbReference type="NCBI Taxonomy" id="179855"/>
    <lineage>
        <taxon>Eukaryota</taxon>
        <taxon>Fungi</taxon>
        <taxon>Dikarya</taxon>
        <taxon>Basidiomycota</taxon>
        <taxon>Agaricomycotina</taxon>
        <taxon>Agaricomycetes</taxon>
        <taxon>Agaricomycetidae</taxon>
        <taxon>Agaricales</taxon>
        <taxon>Agaricineae</taxon>
        <taxon>Crepidotaceae</taxon>
        <taxon>Crepidotus</taxon>
    </lineage>
</organism>
<evidence type="ECO:0000259" key="1">
    <source>
        <dbReference type="PROSITE" id="PS51384"/>
    </source>
</evidence>
<dbReference type="InterPro" id="IPR017927">
    <property type="entry name" value="FAD-bd_FR_type"/>
</dbReference>
<comment type="caution">
    <text evidence="2">The sequence shown here is derived from an EMBL/GenBank/DDBJ whole genome shotgun (WGS) entry which is preliminary data.</text>
</comment>
<dbReference type="GO" id="GO:0016491">
    <property type="term" value="F:oxidoreductase activity"/>
    <property type="evidence" value="ECO:0007669"/>
    <property type="project" value="InterPro"/>
</dbReference>
<dbReference type="EMBL" id="MU157882">
    <property type="protein sequence ID" value="KAF9525589.1"/>
    <property type="molecule type" value="Genomic_DNA"/>
</dbReference>
<evidence type="ECO:0000313" key="3">
    <source>
        <dbReference type="Proteomes" id="UP000807306"/>
    </source>
</evidence>
<proteinExistence type="predicted"/>
<name>A0A9P6JME4_9AGAR</name>
<feature type="domain" description="FAD-binding FR-type" evidence="1">
    <location>
        <begin position="351"/>
        <end position="489"/>
    </location>
</feature>
<dbReference type="PANTHER" id="PTHR42815:SF2">
    <property type="entry name" value="FAD-BINDING, PUTATIVE (AFU_ORTHOLOGUE AFUA_6G07600)-RELATED"/>
    <property type="match status" value="1"/>
</dbReference>
<dbReference type="OrthoDB" id="436496at2759"/>
<dbReference type="PANTHER" id="PTHR42815">
    <property type="entry name" value="FAD-BINDING, PUTATIVE (AFU_ORTHOLOGUE AFUA_6G07600)-RELATED"/>
    <property type="match status" value="1"/>
</dbReference>
<reference evidence="2" key="1">
    <citation type="submission" date="2020-11" db="EMBL/GenBank/DDBJ databases">
        <authorList>
            <consortium name="DOE Joint Genome Institute"/>
            <person name="Ahrendt S."/>
            <person name="Riley R."/>
            <person name="Andreopoulos W."/>
            <person name="Labutti K."/>
            <person name="Pangilinan J."/>
            <person name="Ruiz-Duenas F.J."/>
            <person name="Barrasa J.M."/>
            <person name="Sanchez-Garcia M."/>
            <person name="Camarero S."/>
            <person name="Miyauchi S."/>
            <person name="Serrano A."/>
            <person name="Linde D."/>
            <person name="Babiker R."/>
            <person name="Drula E."/>
            <person name="Ayuso-Fernandez I."/>
            <person name="Pacheco R."/>
            <person name="Padilla G."/>
            <person name="Ferreira P."/>
            <person name="Barriuso J."/>
            <person name="Kellner H."/>
            <person name="Castanera R."/>
            <person name="Alfaro M."/>
            <person name="Ramirez L."/>
            <person name="Pisabarro A.G."/>
            <person name="Kuo A."/>
            <person name="Tritt A."/>
            <person name="Lipzen A."/>
            <person name="He G."/>
            <person name="Yan M."/>
            <person name="Ng V."/>
            <person name="Cullen D."/>
            <person name="Martin F."/>
            <person name="Rosso M.-N."/>
            <person name="Henrissat B."/>
            <person name="Hibbett D."/>
            <person name="Martinez A.T."/>
            <person name="Grigoriev I.V."/>
        </authorList>
    </citation>
    <scope>NUCLEOTIDE SEQUENCE</scope>
    <source>
        <strain evidence="2">CBS 506.95</strain>
    </source>
</reference>
<evidence type="ECO:0000313" key="2">
    <source>
        <dbReference type="EMBL" id="KAF9525589.1"/>
    </source>
</evidence>
<sequence length="640" mass="70055">MSNLTGWHRGERIARQKLGYDKIPSTAHAFSWISGEMPDQHSQFYTTRLQFLPICTLDETGRPWSSLVTGKDARRGFVRHPHYNTLAIDAHLRKGDPLLKNVHQIGKGDGMLIAGVGVELSTRRRNKFAGEVSRLDLIENDAYIELVVNEAIGNCPKYITLRELEPIPKPDPVVVEDQFKLSSSDRLPPDAISLILSSDIVFFGTTYSALESESQAYPSHLGLNHRGGAPGFIRVKLDGRTVVLPDFSGNRILTSLGNVEATPLAGLTFVSFLSGDILYITGTAQNLYGDDSRKVMPFQDTITEVYITGFTYVRQGFPLRETSEQKIQLSPYNPPVRLLAEEDQSSTLFSSQNLPKLLLNRITLHSPTVATFEWDVSTPIQILPGQAAILDFKPLLGSRQYQHMSPSRPSLVNDDFIRTWTVSSASDSDEATTQSFSLTMREKPGGVVTGALFSLARKLAEGKPEMLDNVRGLELKVDLVGITGEFVLPKNVTSSSSATPSLLWIAGGIGVTPFIAMLSRLAASGNEFPWNITLLLSARDPDVMLALVADAVQNLDLQNATSLSIHLYSTSTTAFNSELQVTKHDGRINEADIGGILSNMPPGDVEVFLCGPDSFAKSLRAPTGSMGAVIRKVHHEGFAY</sequence>
<dbReference type="Gene3D" id="3.40.50.80">
    <property type="entry name" value="Nucleotide-binding domain of ferredoxin-NADP reductase (FNR) module"/>
    <property type="match status" value="1"/>
</dbReference>
<dbReference type="Proteomes" id="UP000807306">
    <property type="component" value="Unassembled WGS sequence"/>
</dbReference>
<dbReference type="InterPro" id="IPR039261">
    <property type="entry name" value="FNR_nucleotide-bd"/>
</dbReference>
<gene>
    <name evidence="2" type="ORF">CPB83DRAFT_909061</name>
</gene>
<dbReference type="AlphaFoldDB" id="A0A9P6JME4"/>
<dbReference type="SUPFAM" id="SSF52343">
    <property type="entry name" value="Ferredoxin reductase-like, C-terminal NADP-linked domain"/>
    <property type="match status" value="1"/>
</dbReference>
<dbReference type="Pfam" id="PF00175">
    <property type="entry name" value="NAD_binding_1"/>
    <property type="match status" value="1"/>
</dbReference>
<protein>
    <recommendedName>
        <fullName evidence="1">FAD-binding FR-type domain-containing protein</fullName>
    </recommendedName>
</protein>